<dbReference type="EMBL" id="ML978161">
    <property type="protein sequence ID" value="KAF2034429.1"/>
    <property type="molecule type" value="Genomic_DNA"/>
</dbReference>
<sequence>MPSWLELSLDVRTAICVDEAIPGGLNKLNIRADGSIEKEFSVVTLGGPVSSQIFNNASAIALAHYDPPAISSFAVRNSTYMPQQNFTFNLSSIDPERQTTSHIHQALLDPTERYMLFADLGADMVHVYWIDANSGDLVEHTPLRSKPGYGPRHGAFWSPEDCPNEVYLFVIHELSNRIVSYAVTYLETGGLSFVERDDVSTFGDRDTPQGAAAAEIIVTPDKDFVIASNRLGPIFNIPNMDHCNQTEVRSDSLVTFRPTRSGKLEFFELTPSGGLNPRHFSLNKDGSMVAVANQGSGNIAVYARDIATGRITEQVAAVAGLGELT</sequence>
<dbReference type="Gene3D" id="2.130.10.10">
    <property type="entry name" value="YVTN repeat-like/Quinoprotein amine dehydrogenase"/>
    <property type="match status" value="1"/>
</dbReference>
<dbReference type="AlphaFoldDB" id="A0A9P4HHL4"/>
<keyword evidence="2" id="KW-0413">Isomerase</keyword>
<accession>A0A9P4HHL4</accession>
<dbReference type="SUPFAM" id="SSF50974">
    <property type="entry name" value="Nitrous oxide reductase, N-terminal domain"/>
    <property type="match status" value="1"/>
</dbReference>
<dbReference type="OrthoDB" id="9972196at2759"/>
<dbReference type="InterPro" id="IPR019405">
    <property type="entry name" value="Lactonase_7-beta_prop"/>
</dbReference>
<dbReference type="PANTHER" id="PTHR30344:SF1">
    <property type="entry name" value="6-PHOSPHOGLUCONOLACTONASE"/>
    <property type="match status" value="1"/>
</dbReference>
<dbReference type="GO" id="GO:0017057">
    <property type="term" value="F:6-phosphogluconolactonase activity"/>
    <property type="evidence" value="ECO:0007669"/>
    <property type="project" value="TreeGrafter"/>
</dbReference>
<evidence type="ECO:0000313" key="3">
    <source>
        <dbReference type="Proteomes" id="UP000799777"/>
    </source>
</evidence>
<dbReference type="PANTHER" id="PTHR30344">
    <property type="entry name" value="6-PHOSPHOGLUCONOLACTONASE-RELATED"/>
    <property type="match status" value="1"/>
</dbReference>
<dbReference type="InterPro" id="IPR050282">
    <property type="entry name" value="Cycloisomerase_2"/>
</dbReference>
<dbReference type="Proteomes" id="UP000799777">
    <property type="component" value="Unassembled WGS sequence"/>
</dbReference>
<reference evidence="2" key="1">
    <citation type="journal article" date="2020" name="Stud. Mycol.">
        <title>101 Dothideomycetes genomes: a test case for predicting lifestyles and emergence of pathogens.</title>
        <authorList>
            <person name="Haridas S."/>
            <person name="Albert R."/>
            <person name="Binder M."/>
            <person name="Bloem J."/>
            <person name="Labutti K."/>
            <person name="Salamov A."/>
            <person name="Andreopoulos B."/>
            <person name="Baker S."/>
            <person name="Barry K."/>
            <person name="Bills G."/>
            <person name="Bluhm B."/>
            <person name="Cannon C."/>
            <person name="Castanera R."/>
            <person name="Culley D."/>
            <person name="Daum C."/>
            <person name="Ezra D."/>
            <person name="Gonzalez J."/>
            <person name="Henrissat B."/>
            <person name="Kuo A."/>
            <person name="Liang C."/>
            <person name="Lipzen A."/>
            <person name="Lutzoni F."/>
            <person name="Magnuson J."/>
            <person name="Mondo S."/>
            <person name="Nolan M."/>
            <person name="Ohm R."/>
            <person name="Pangilinan J."/>
            <person name="Park H.-J."/>
            <person name="Ramirez L."/>
            <person name="Alfaro M."/>
            <person name="Sun H."/>
            <person name="Tritt A."/>
            <person name="Yoshinaga Y."/>
            <person name="Zwiers L.-H."/>
            <person name="Turgeon B."/>
            <person name="Goodwin S."/>
            <person name="Spatafora J."/>
            <person name="Crous P."/>
            <person name="Grigoriev I."/>
        </authorList>
    </citation>
    <scope>NUCLEOTIDE SEQUENCE</scope>
    <source>
        <strain evidence="2">CBS 110217</strain>
    </source>
</reference>
<dbReference type="Pfam" id="PF10282">
    <property type="entry name" value="Lactonase"/>
    <property type="match status" value="1"/>
</dbReference>
<keyword evidence="3" id="KW-1185">Reference proteome</keyword>
<name>A0A9P4HHL4_9PLEO</name>
<proteinExistence type="inferred from homology"/>
<protein>
    <submittedName>
        <fullName evidence="2">Isomerase YbhE</fullName>
    </submittedName>
</protein>
<dbReference type="InterPro" id="IPR011045">
    <property type="entry name" value="N2O_reductase_N"/>
</dbReference>
<evidence type="ECO:0000313" key="2">
    <source>
        <dbReference type="EMBL" id="KAF2034429.1"/>
    </source>
</evidence>
<dbReference type="GO" id="GO:0016853">
    <property type="term" value="F:isomerase activity"/>
    <property type="evidence" value="ECO:0007669"/>
    <property type="project" value="UniProtKB-KW"/>
</dbReference>
<organism evidence="2 3">
    <name type="scientific">Setomelanomma holmii</name>
    <dbReference type="NCBI Taxonomy" id="210430"/>
    <lineage>
        <taxon>Eukaryota</taxon>
        <taxon>Fungi</taxon>
        <taxon>Dikarya</taxon>
        <taxon>Ascomycota</taxon>
        <taxon>Pezizomycotina</taxon>
        <taxon>Dothideomycetes</taxon>
        <taxon>Pleosporomycetidae</taxon>
        <taxon>Pleosporales</taxon>
        <taxon>Pleosporineae</taxon>
        <taxon>Phaeosphaeriaceae</taxon>
        <taxon>Setomelanomma</taxon>
    </lineage>
</organism>
<gene>
    <name evidence="2" type="ORF">EK21DRAFT_108051</name>
</gene>
<comment type="similarity">
    <text evidence="1">Belongs to the cycloisomerase 2 family.</text>
</comment>
<evidence type="ECO:0000256" key="1">
    <source>
        <dbReference type="ARBA" id="ARBA00005564"/>
    </source>
</evidence>
<comment type="caution">
    <text evidence="2">The sequence shown here is derived from an EMBL/GenBank/DDBJ whole genome shotgun (WGS) entry which is preliminary data.</text>
</comment>
<dbReference type="InterPro" id="IPR015943">
    <property type="entry name" value="WD40/YVTN_repeat-like_dom_sf"/>
</dbReference>